<gene>
    <name evidence="2" type="ORF">RF55_3482</name>
</gene>
<evidence type="ECO:0000313" key="3">
    <source>
        <dbReference type="Proteomes" id="UP000036403"/>
    </source>
</evidence>
<dbReference type="InterPro" id="IPR026620">
    <property type="entry name" value="TMEM177"/>
</dbReference>
<dbReference type="Proteomes" id="UP000036403">
    <property type="component" value="Unassembled WGS sequence"/>
</dbReference>
<proteinExistence type="predicted"/>
<dbReference type="GO" id="GO:0016020">
    <property type="term" value="C:membrane"/>
    <property type="evidence" value="ECO:0007669"/>
    <property type="project" value="TreeGrafter"/>
</dbReference>
<sequence length="303" mass="35214">MNIFSFKYRNLILGVTATAVGYYAVLMPHTIFLSKYRYMVARYYEIGKEVPLGLKVHQRIQKVMHDLKLPDDIRNVIKPFSVFGFDLLHAGTLNTKYGAILGIPANFTNTAEQLRENLQIMEEPIDWTRQDAQNFLSAAMLSENAQKFAIAREILRIQTEEPRFNSYILALIIAILWTLYNAITYRFRLRGQNIILCRTLYSSFTVFGALSWFGIKDYRSYHLDSENDQALCSLGAEYIKGGQEFYEKTLIRNRAIRSLLGENGKRIYTAYGNEQTFLRQKHVPISHRKDFFDSRLQNLDCKV</sequence>
<feature type="transmembrane region" description="Helical" evidence="1">
    <location>
        <begin position="164"/>
        <end position="183"/>
    </location>
</feature>
<evidence type="ECO:0000256" key="1">
    <source>
        <dbReference type="SAM" id="Phobius"/>
    </source>
</evidence>
<dbReference type="EMBL" id="LBMM01001479">
    <property type="protein sequence ID" value="KMQ96247.1"/>
    <property type="molecule type" value="Genomic_DNA"/>
</dbReference>
<organism evidence="2 3">
    <name type="scientific">Lasius niger</name>
    <name type="common">Black garden ant</name>
    <dbReference type="NCBI Taxonomy" id="67767"/>
    <lineage>
        <taxon>Eukaryota</taxon>
        <taxon>Metazoa</taxon>
        <taxon>Ecdysozoa</taxon>
        <taxon>Arthropoda</taxon>
        <taxon>Hexapoda</taxon>
        <taxon>Insecta</taxon>
        <taxon>Pterygota</taxon>
        <taxon>Neoptera</taxon>
        <taxon>Endopterygota</taxon>
        <taxon>Hymenoptera</taxon>
        <taxon>Apocrita</taxon>
        <taxon>Aculeata</taxon>
        <taxon>Formicoidea</taxon>
        <taxon>Formicidae</taxon>
        <taxon>Formicinae</taxon>
        <taxon>Lasius</taxon>
        <taxon>Lasius</taxon>
    </lineage>
</organism>
<dbReference type="PANTHER" id="PTHR21824:SF4">
    <property type="entry name" value="TRANSMEMBRANE PROTEIN 177"/>
    <property type="match status" value="1"/>
</dbReference>
<keyword evidence="3" id="KW-1185">Reference proteome</keyword>
<evidence type="ECO:0000313" key="2">
    <source>
        <dbReference type="EMBL" id="KMQ96247.1"/>
    </source>
</evidence>
<dbReference type="OrthoDB" id="110174at2759"/>
<dbReference type="PaxDb" id="67767-A0A0J7L0D5"/>
<dbReference type="PANTHER" id="PTHR21824">
    <property type="entry name" value="TRANSMEMBRANE PROTEIN 177"/>
    <property type="match status" value="1"/>
</dbReference>
<name>A0A0J7L0D5_LASNI</name>
<feature type="transmembrane region" description="Helical" evidence="1">
    <location>
        <begin position="12"/>
        <end position="32"/>
    </location>
</feature>
<feature type="transmembrane region" description="Helical" evidence="1">
    <location>
        <begin position="195"/>
        <end position="215"/>
    </location>
</feature>
<comment type="caution">
    <text evidence="2">The sequence shown here is derived from an EMBL/GenBank/DDBJ whole genome shotgun (WGS) entry which is preliminary data.</text>
</comment>
<keyword evidence="1 2" id="KW-0812">Transmembrane</keyword>
<protein>
    <submittedName>
        <fullName evidence="2">Transmembrane protein 177</fullName>
    </submittedName>
</protein>
<reference evidence="2 3" key="1">
    <citation type="submission" date="2015-04" db="EMBL/GenBank/DDBJ databases">
        <title>Lasius niger genome sequencing.</title>
        <authorList>
            <person name="Konorov E.A."/>
            <person name="Nikitin M.A."/>
            <person name="Kirill M.V."/>
            <person name="Chang P."/>
        </authorList>
    </citation>
    <scope>NUCLEOTIDE SEQUENCE [LARGE SCALE GENOMIC DNA]</scope>
    <source>
        <tissue evidence="2">Whole</tissue>
    </source>
</reference>
<accession>A0A0J7L0D5</accession>
<keyword evidence="1" id="KW-0472">Membrane</keyword>
<dbReference type="STRING" id="67767.A0A0J7L0D5"/>
<dbReference type="AlphaFoldDB" id="A0A0J7L0D5"/>
<keyword evidence="1" id="KW-1133">Transmembrane helix</keyword>